<sequence length="61" mass="6529">MKFVLMTVFVCLLVIACVFAAPANDETIVGVIGEGQDAANPQDPQGFLKLLLLKKKLLLLG</sequence>
<dbReference type="VEuPathDB" id="VectorBase:CSON006300"/>
<reference evidence="2" key="1">
    <citation type="submission" date="2018-07" db="EMBL/GenBank/DDBJ databases">
        <authorList>
            <person name="Quirk P.G."/>
            <person name="Krulwich T.A."/>
        </authorList>
    </citation>
    <scope>NUCLEOTIDE SEQUENCE</scope>
</reference>
<dbReference type="AlphaFoldDB" id="A0A336MTA6"/>
<protein>
    <submittedName>
        <fullName evidence="2">CSON006300 protein</fullName>
    </submittedName>
</protein>
<proteinExistence type="predicted"/>
<feature type="signal peptide" evidence="1">
    <location>
        <begin position="1"/>
        <end position="20"/>
    </location>
</feature>
<feature type="chain" id="PRO_5016356639" evidence="1">
    <location>
        <begin position="21"/>
        <end position="61"/>
    </location>
</feature>
<dbReference type="OMA" id="AENPQDP"/>
<accession>A0A336MTA6</accession>
<dbReference type="EMBL" id="UFQT01002380">
    <property type="protein sequence ID" value="SSX33340.1"/>
    <property type="molecule type" value="Genomic_DNA"/>
</dbReference>
<evidence type="ECO:0000313" key="2">
    <source>
        <dbReference type="EMBL" id="SSX33340.1"/>
    </source>
</evidence>
<gene>
    <name evidence="2" type="primary">CSON006300</name>
</gene>
<evidence type="ECO:0000256" key="1">
    <source>
        <dbReference type="SAM" id="SignalP"/>
    </source>
</evidence>
<dbReference type="PROSITE" id="PS51257">
    <property type="entry name" value="PROKAR_LIPOPROTEIN"/>
    <property type="match status" value="1"/>
</dbReference>
<keyword evidence="1" id="KW-0732">Signal</keyword>
<organism evidence="2">
    <name type="scientific">Culicoides sonorensis</name>
    <name type="common">Biting midge</name>
    <dbReference type="NCBI Taxonomy" id="179676"/>
    <lineage>
        <taxon>Eukaryota</taxon>
        <taxon>Metazoa</taxon>
        <taxon>Ecdysozoa</taxon>
        <taxon>Arthropoda</taxon>
        <taxon>Hexapoda</taxon>
        <taxon>Insecta</taxon>
        <taxon>Pterygota</taxon>
        <taxon>Neoptera</taxon>
        <taxon>Endopterygota</taxon>
        <taxon>Diptera</taxon>
        <taxon>Nematocera</taxon>
        <taxon>Chironomoidea</taxon>
        <taxon>Ceratopogonidae</taxon>
        <taxon>Ceratopogoninae</taxon>
        <taxon>Culicoides</taxon>
        <taxon>Monoculicoides</taxon>
    </lineage>
</organism>
<name>A0A336MTA6_CULSO</name>